<reference evidence="1 2" key="1">
    <citation type="submission" date="2024-07" db="EMBL/GenBank/DDBJ databases">
        <title>Section-level genome sequencing and comparative genomics of Aspergillus sections Usti and Cavernicolus.</title>
        <authorList>
            <consortium name="Lawrence Berkeley National Laboratory"/>
            <person name="Nybo J.L."/>
            <person name="Vesth T.C."/>
            <person name="Theobald S."/>
            <person name="Frisvad J.C."/>
            <person name="Larsen T.O."/>
            <person name="Kjaerboelling I."/>
            <person name="Rothschild-Mancinelli K."/>
            <person name="Lyhne E.K."/>
            <person name="Kogle M.E."/>
            <person name="Barry K."/>
            <person name="Clum A."/>
            <person name="Na H."/>
            <person name="Ledsgaard L."/>
            <person name="Lin J."/>
            <person name="Lipzen A."/>
            <person name="Kuo A."/>
            <person name="Riley R."/>
            <person name="Mondo S."/>
            <person name="Labutti K."/>
            <person name="Haridas S."/>
            <person name="Pangalinan J."/>
            <person name="Salamov A.A."/>
            <person name="Simmons B.A."/>
            <person name="Magnuson J.K."/>
            <person name="Chen J."/>
            <person name="Drula E."/>
            <person name="Henrissat B."/>
            <person name="Wiebenga A."/>
            <person name="Lubbers R.J."/>
            <person name="Gomes A.C."/>
            <person name="Makela M.R."/>
            <person name="Stajich J."/>
            <person name="Grigoriev I.V."/>
            <person name="Mortensen U.H."/>
            <person name="De Vries R.P."/>
            <person name="Baker S.E."/>
            <person name="Andersen M.R."/>
        </authorList>
    </citation>
    <scope>NUCLEOTIDE SEQUENCE [LARGE SCALE GENOMIC DNA]</scope>
    <source>
        <strain evidence="1 2">CBS 209.92</strain>
    </source>
</reference>
<comment type="caution">
    <text evidence="1">The sequence shown here is derived from an EMBL/GenBank/DDBJ whole genome shotgun (WGS) entry which is preliminary data.</text>
</comment>
<sequence length="129" mass="14142">MPQSKLILVSASPGICNWILDLFVCVTVTEAAVSVWGGFRDEAAGEAEAHFPRERQTGSIQFVAFEILIRTFDDRAWCDRSSGKLSASFPRNPHPFPTFKADLGSPLACKGPSPGPMAITDHSYLFARR</sequence>
<name>A0ABR4FRG9_9EURO</name>
<gene>
    <name evidence="1" type="ORF">BJX66DRAFT_49084</name>
</gene>
<protein>
    <submittedName>
        <fullName evidence="1">Uncharacterized protein</fullName>
    </submittedName>
</protein>
<dbReference type="EMBL" id="JBFTWV010000132">
    <property type="protein sequence ID" value="KAL2785845.1"/>
    <property type="molecule type" value="Genomic_DNA"/>
</dbReference>
<organism evidence="1 2">
    <name type="scientific">Aspergillus keveii</name>
    <dbReference type="NCBI Taxonomy" id="714993"/>
    <lineage>
        <taxon>Eukaryota</taxon>
        <taxon>Fungi</taxon>
        <taxon>Dikarya</taxon>
        <taxon>Ascomycota</taxon>
        <taxon>Pezizomycotina</taxon>
        <taxon>Eurotiomycetes</taxon>
        <taxon>Eurotiomycetidae</taxon>
        <taxon>Eurotiales</taxon>
        <taxon>Aspergillaceae</taxon>
        <taxon>Aspergillus</taxon>
        <taxon>Aspergillus subgen. Nidulantes</taxon>
    </lineage>
</organism>
<evidence type="ECO:0000313" key="2">
    <source>
        <dbReference type="Proteomes" id="UP001610563"/>
    </source>
</evidence>
<accession>A0ABR4FRG9</accession>
<evidence type="ECO:0000313" key="1">
    <source>
        <dbReference type="EMBL" id="KAL2785845.1"/>
    </source>
</evidence>
<dbReference type="Proteomes" id="UP001610563">
    <property type="component" value="Unassembled WGS sequence"/>
</dbReference>
<keyword evidence="2" id="KW-1185">Reference proteome</keyword>
<proteinExistence type="predicted"/>